<proteinExistence type="predicted"/>
<gene>
    <name evidence="2" type="ORF">H4F90_09790</name>
</gene>
<sequence length="690" mass="74074">MSRRLHEDDKVSNPSDVPSLAALAAAAGADGPRRRLLLGGLGAALLPACAAGGAGQVVAPAAGEAGERMLGFRPVPSATGDQVLVPEGYRAQPLLPWGTPIDGRAPPFRPDAGNTAEEQLRQIGDNHDGLAYFGFDADGRGPGLRSDEGLLLINHEYINPEYFFGPPPPGLSADALARERVRKAQAGHGASVVHVRRQADGRWQQVEGARLSRRLHAHTPMRLCGPAAGHVLLRTAADPGGRQVLGMLGNCGSGRTPWGTYLSCEENFHGYFGWSGRRAATPLEARYGLSREGFGLAWHACDPRFDLDLHPHEAHRFGWVVEIDPFDPDALPRKQTALGRFKHENAEVVLDPDGRVVVYMGCDERNEYLYKFISEGRFDPRAPRSAANRRLLERGTLHVARFESGGGHWIPLVHGQHGLTAAHGFHDPGEVLVRARQAADRVGATPMDRPEWMAAHPRVPGEVYASLTHNPQRGGDTLNPIDGRGPAGAARPPVDGPNPRPDNVWGHILRWREAGGRAAALHFEWDLFALAGQPGIGGARAPSANLHAGNLFNSPDGLAFDAFGRLWIQTDGNCSNRGDFAQMGNNQMLAADPASGEIRRFLVGPSGCEVSGLAWTPDRRTLFVNIQHPGEIARGPGRHPRLAADPDPARLAAEPTLMSAWPASQTGEPPSRPRSATVAVWREDGGPVGG</sequence>
<keyword evidence="3" id="KW-1185">Reference proteome</keyword>
<dbReference type="RefSeq" id="WP_182664018.1">
    <property type="nucleotide sequence ID" value="NZ_JACIVI010000003.1"/>
</dbReference>
<dbReference type="Gene3D" id="2.120.10.30">
    <property type="entry name" value="TolB, C-terminal domain"/>
    <property type="match status" value="1"/>
</dbReference>
<reference evidence="2 3" key="1">
    <citation type="submission" date="2020-08" db="EMBL/GenBank/DDBJ databases">
        <title>Aquariorum lacteus gen. nov., sp. nov., a new member of the family Comamonadaceae, isolated from freshwater aquarium.</title>
        <authorList>
            <person name="Chun S.-J."/>
        </authorList>
    </citation>
    <scope>NUCLEOTIDE SEQUENCE [LARGE SCALE GENOMIC DNA]</scope>
    <source>
        <strain evidence="2 3">SJAQ100</strain>
    </source>
</reference>
<accession>A0A839HLS6</accession>
<dbReference type="Pfam" id="PF05787">
    <property type="entry name" value="PhoX"/>
    <property type="match status" value="1"/>
</dbReference>
<dbReference type="PANTHER" id="PTHR35399:SF2">
    <property type="entry name" value="DUF839 DOMAIN-CONTAINING PROTEIN"/>
    <property type="match status" value="1"/>
</dbReference>
<dbReference type="InterPro" id="IPR008557">
    <property type="entry name" value="PhoX"/>
</dbReference>
<organism evidence="2 3">
    <name type="scientific">Aquariibacter albus</name>
    <dbReference type="NCBI Taxonomy" id="2759899"/>
    <lineage>
        <taxon>Bacteria</taxon>
        <taxon>Pseudomonadati</taxon>
        <taxon>Pseudomonadota</taxon>
        <taxon>Betaproteobacteria</taxon>
        <taxon>Burkholderiales</taxon>
        <taxon>Sphaerotilaceae</taxon>
        <taxon>Aquariibacter</taxon>
    </lineage>
</organism>
<evidence type="ECO:0000313" key="2">
    <source>
        <dbReference type="EMBL" id="MBB1162272.1"/>
    </source>
</evidence>
<comment type="caution">
    <text evidence="2">The sequence shown here is derived from an EMBL/GenBank/DDBJ whole genome shotgun (WGS) entry which is preliminary data.</text>
</comment>
<feature type="compositionally biased region" description="Basic and acidic residues" evidence="1">
    <location>
        <begin position="681"/>
        <end position="690"/>
    </location>
</feature>
<dbReference type="PANTHER" id="PTHR35399">
    <property type="entry name" value="SLR8030 PROTEIN"/>
    <property type="match status" value="1"/>
</dbReference>
<evidence type="ECO:0000313" key="3">
    <source>
        <dbReference type="Proteomes" id="UP000586093"/>
    </source>
</evidence>
<dbReference type="EMBL" id="JACIVI010000003">
    <property type="protein sequence ID" value="MBB1162272.1"/>
    <property type="molecule type" value="Genomic_DNA"/>
</dbReference>
<dbReference type="AlphaFoldDB" id="A0A839HLS6"/>
<feature type="region of interest" description="Disordered" evidence="1">
    <location>
        <begin position="661"/>
        <end position="690"/>
    </location>
</feature>
<protein>
    <submittedName>
        <fullName evidence="2">PhoX family phosphatase</fullName>
    </submittedName>
</protein>
<feature type="region of interest" description="Disordered" evidence="1">
    <location>
        <begin position="469"/>
        <end position="501"/>
    </location>
</feature>
<evidence type="ECO:0000256" key="1">
    <source>
        <dbReference type="SAM" id="MobiDB-lite"/>
    </source>
</evidence>
<dbReference type="SUPFAM" id="SSF63829">
    <property type="entry name" value="Calcium-dependent phosphotriesterase"/>
    <property type="match status" value="1"/>
</dbReference>
<dbReference type="Proteomes" id="UP000586093">
    <property type="component" value="Unassembled WGS sequence"/>
</dbReference>
<dbReference type="InterPro" id="IPR011042">
    <property type="entry name" value="6-blade_b-propeller_TolB-like"/>
</dbReference>
<name>A0A839HLS6_9BURK</name>